<organism evidence="2 3">
    <name type="scientific">Actinoplanes palleronii</name>
    <dbReference type="NCBI Taxonomy" id="113570"/>
    <lineage>
        <taxon>Bacteria</taxon>
        <taxon>Bacillati</taxon>
        <taxon>Actinomycetota</taxon>
        <taxon>Actinomycetes</taxon>
        <taxon>Micromonosporales</taxon>
        <taxon>Micromonosporaceae</taxon>
        <taxon>Actinoplanes</taxon>
    </lineage>
</organism>
<keyword evidence="3" id="KW-1185">Reference proteome</keyword>
<accession>A0ABQ4BIL8</accession>
<dbReference type="Proteomes" id="UP000624709">
    <property type="component" value="Unassembled WGS sequence"/>
</dbReference>
<dbReference type="Pfam" id="PF14417">
    <property type="entry name" value="MEDS"/>
    <property type="match status" value="1"/>
</dbReference>
<reference evidence="2 3" key="1">
    <citation type="submission" date="2021-01" db="EMBL/GenBank/DDBJ databases">
        <title>Whole genome shotgun sequence of Actinoplanes palleronii NBRC 14916.</title>
        <authorList>
            <person name="Komaki H."/>
            <person name="Tamura T."/>
        </authorList>
    </citation>
    <scope>NUCLEOTIDE SEQUENCE [LARGE SCALE GENOMIC DNA]</scope>
    <source>
        <strain evidence="2 3">NBRC 14916</strain>
    </source>
</reference>
<comment type="caution">
    <text evidence="2">The sequence shown here is derived from an EMBL/GenBank/DDBJ whole genome shotgun (WGS) entry which is preliminary data.</text>
</comment>
<dbReference type="InterPro" id="IPR002645">
    <property type="entry name" value="STAS_dom"/>
</dbReference>
<sequence>MSDAVTVDAIEDGDHVCLTYSDPDERLDLIADFVAAGLDRGHKVLCFTDSISPEKLTEELSWRGLAVARATATGQLAIAEGGRLWFANGSTSTSATDTLDTLTAEIALAREQGYDGLRVTADMWWATQPVAAVQELLAFESRAADLSTDGRLTAICQYDRDGFDPVTLAFAAEAHAKTVAAVAYHDDALLRICRQHRPPGIRIAGELDYTRLEPLQQALSEALRLDDDIHVNLGKLRFIDITTATVIAKAALSLPTDRHMIISCGGSVTETLRLVGADEAGQLRVQPAR</sequence>
<gene>
    <name evidence="2" type="ORF">Apa02nite_066250</name>
</gene>
<evidence type="ECO:0000313" key="2">
    <source>
        <dbReference type="EMBL" id="GIE70517.1"/>
    </source>
</evidence>
<dbReference type="SUPFAM" id="SSF52091">
    <property type="entry name" value="SpoIIaa-like"/>
    <property type="match status" value="1"/>
</dbReference>
<dbReference type="Gene3D" id="3.30.750.24">
    <property type="entry name" value="STAS domain"/>
    <property type="match status" value="1"/>
</dbReference>
<dbReference type="InterPro" id="IPR025847">
    <property type="entry name" value="MEDS_domain"/>
</dbReference>
<proteinExistence type="predicted"/>
<dbReference type="InterPro" id="IPR036513">
    <property type="entry name" value="STAS_dom_sf"/>
</dbReference>
<name>A0ABQ4BIL8_9ACTN</name>
<evidence type="ECO:0000313" key="3">
    <source>
        <dbReference type="Proteomes" id="UP000624709"/>
    </source>
</evidence>
<dbReference type="EMBL" id="BOMS01000106">
    <property type="protein sequence ID" value="GIE70517.1"/>
    <property type="molecule type" value="Genomic_DNA"/>
</dbReference>
<dbReference type="PROSITE" id="PS50801">
    <property type="entry name" value="STAS"/>
    <property type="match status" value="1"/>
</dbReference>
<feature type="domain" description="STAS" evidence="1">
    <location>
        <begin position="201"/>
        <end position="289"/>
    </location>
</feature>
<evidence type="ECO:0000259" key="1">
    <source>
        <dbReference type="PROSITE" id="PS50801"/>
    </source>
</evidence>
<protein>
    <recommendedName>
        <fullName evidence="1">STAS domain-containing protein</fullName>
    </recommendedName>
</protein>